<dbReference type="AlphaFoldDB" id="A0AAD1XHM0"/>
<name>A0AAD1XHM0_EUPCR</name>
<sequence length="359" mass="40056">MLTRRPNLLTKLCYQSRLFTSKVTRTQLENGQNTSIHIQSPSSKTDISFSTDWIDHTVYTYPEGSGVEITTEKTEDSYPEERIVATSDTTLEAQIPQDTSRFTIKTLGNLKGTCGMDKKFIVHKKIDIEAVNVHLSKARTNQFHCTSDSLTVNSSLEANNLYITNKKNLKIDKKLGVPTYGEIQSKGDITIEAIYGPTHYIGDVDEQIQESTSNKSKTAEEIKDKSLNIKNEGVNKIYIGNSHGNLHISCPSSTLELNEVSNIGLYVDSKSISGIFKKVGNFAYLKASDKIELTLDSNLLGSDIILVNQSTNLKKKGRSLQGSIFIDIQEESQLSIEYLSSFEILKKKIESNIARRNAE</sequence>
<gene>
    <name evidence="1" type="ORF">ECRASSUSDP1_LOCUS14131</name>
</gene>
<evidence type="ECO:0000313" key="2">
    <source>
        <dbReference type="Proteomes" id="UP001295684"/>
    </source>
</evidence>
<comment type="caution">
    <text evidence="1">The sequence shown here is derived from an EMBL/GenBank/DDBJ whole genome shotgun (WGS) entry which is preliminary data.</text>
</comment>
<keyword evidence="2" id="KW-1185">Reference proteome</keyword>
<dbReference type="Proteomes" id="UP001295684">
    <property type="component" value="Unassembled WGS sequence"/>
</dbReference>
<reference evidence="1" key="1">
    <citation type="submission" date="2023-07" db="EMBL/GenBank/DDBJ databases">
        <authorList>
            <consortium name="AG Swart"/>
            <person name="Singh M."/>
            <person name="Singh A."/>
            <person name="Seah K."/>
            <person name="Emmerich C."/>
        </authorList>
    </citation>
    <scope>NUCLEOTIDE SEQUENCE</scope>
    <source>
        <strain evidence="1">DP1</strain>
    </source>
</reference>
<proteinExistence type="predicted"/>
<protein>
    <recommendedName>
        <fullName evidence="3">Adhesin domain-containing protein</fullName>
    </recommendedName>
</protein>
<evidence type="ECO:0000313" key="1">
    <source>
        <dbReference type="EMBL" id="CAI2372797.1"/>
    </source>
</evidence>
<evidence type="ECO:0008006" key="3">
    <source>
        <dbReference type="Google" id="ProtNLM"/>
    </source>
</evidence>
<dbReference type="EMBL" id="CAMPGE010014104">
    <property type="protein sequence ID" value="CAI2372797.1"/>
    <property type="molecule type" value="Genomic_DNA"/>
</dbReference>
<organism evidence="1 2">
    <name type="scientific">Euplotes crassus</name>
    <dbReference type="NCBI Taxonomy" id="5936"/>
    <lineage>
        <taxon>Eukaryota</taxon>
        <taxon>Sar</taxon>
        <taxon>Alveolata</taxon>
        <taxon>Ciliophora</taxon>
        <taxon>Intramacronucleata</taxon>
        <taxon>Spirotrichea</taxon>
        <taxon>Hypotrichia</taxon>
        <taxon>Euplotida</taxon>
        <taxon>Euplotidae</taxon>
        <taxon>Moneuplotes</taxon>
    </lineage>
</organism>
<accession>A0AAD1XHM0</accession>